<evidence type="ECO:0000259" key="10">
    <source>
        <dbReference type="PROSITE" id="PS50885"/>
    </source>
</evidence>
<keyword evidence="5 8" id="KW-1133">Transmembrane helix</keyword>
<evidence type="ECO:0000256" key="8">
    <source>
        <dbReference type="SAM" id="Phobius"/>
    </source>
</evidence>
<comment type="similarity">
    <text evidence="2">Belongs to the adenylyl cyclase class-3 family.</text>
</comment>
<feature type="transmembrane region" description="Helical" evidence="8">
    <location>
        <begin position="113"/>
        <end position="139"/>
    </location>
</feature>
<evidence type="ECO:0000256" key="4">
    <source>
        <dbReference type="ARBA" id="ARBA00022692"/>
    </source>
</evidence>
<evidence type="ECO:0000256" key="6">
    <source>
        <dbReference type="ARBA" id="ARBA00023136"/>
    </source>
</evidence>
<dbReference type="InterPro" id="IPR029787">
    <property type="entry name" value="Nucleotide_cyclase"/>
</dbReference>
<feature type="domain" description="HAMP" evidence="10">
    <location>
        <begin position="256"/>
        <end position="308"/>
    </location>
</feature>
<evidence type="ECO:0000313" key="12">
    <source>
        <dbReference type="Proteomes" id="UP001500683"/>
    </source>
</evidence>
<feature type="transmembrane region" description="Helical" evidence="8">
    <location>
        <begin position="232"/>
        <end position="255"/>
    </location>
</feature>
<dbReference type="SUPFAM" id="SSF55073">
    <property type="entry name" value="Nucleotide cyclase"/>
    <property type="match status" value="1"/>
</dbReference>
<evidence type="ECO:0000256" key="1">
    <source>
        <dbReference type="ARBA" id="ARBA00004651"/>
    </source>
</evidence>
<keyword evidence="3" id="KW-1003">Cell membrane</keyword>
<dbReference type="Pfam" id="PF00672">
    <property type="entry name" value="HAMP"/>
    <property type="match status" value="1"/>
</dbReference>
<feature type="transmembrane region" description="Helical" evidence="8">
    <location>
        <begin position="74"/>
        <end position="93"/>
    </location>
</feature>
<keyword evidence="12" id="KW-1185">Reference proteome</keyword>
<dbReference type="InterPro" id="IPR003660">
    <property type="entry name" value="HAMP_dom"/>
</dbReference>
<feature type="transmembrane region" description="Helical" evidence="8">
    <location>
        <begin position="30"/>
        <end position="54"/>
    </location>
</feature>
<organism evidence="11 12">
    <name type="scientific">Actinomadura miaoliensis</name>
    <dbReference type="NCBI Taxonomy" id="430685"/>
    <lineage>
        <taxon>Bacteria</taxon>
        <taxon>Bacillati</taxon>
        <taxon>Actinomycetota</taxon>
        <taxon>Actinomycetes</taxon>
        <taxon>Streptosporangiales</taxon>
        <taxon>Thermomonosporaceae</taxon>
        <taxon>Actinomadura</taxon>
    </lineage>
</organism>
<dbReference type="Proteomes" id="UP001500683">
    <property type="component" value="Unassembled WGS sequence"/>
</dbReference>
<dbReference type="EMBL" id="BAAAZG010000001">
    <property type="protein sequence ID" value="GAA4056665.1"/>
    <property type="molecule type" value="Genomic_DNA"/>
</dbReference>
<dbReference type="SMART" id="SM00044">
    <property type="entry name" value="CYCc"/>
    <property type="match status" value="1"/>
</dbReference>
<dbReference type="PANTHER" id="PTHR43081:SF17">
    <property type="entry name" value="BLL5647 PROTEIN"/>
    <property type="match status" value="1"/>
</dbReference>
<dbReference type="InterPro" id="IPR050697">
    <property type="entry name" value="Adenylyl/Guanylyl_Cyclase_3/4"/>
</dbReference>
<dbReference type="PROSITE" id="PS50125">
    <property type="entry name" value="GUANYLATE_CYCLASE_2"/>
    <property type="match status" value="1"/>
</dbReference>
<dbReference type="CDD" id="cd07302">
    <property type="entry name" value="CHD"/>
    <property type="match status" value="1"/>
</dbReference>
<accession>A0ABP7V079</accession>
<proteinExistence type="inferred from homology"/>
<dbReference type="SUPFAM" id="SSF158472">
    <property type="entry name" value="HAMP domain-like"/>
    <property type="match status" value="1"/>
</dbReference>
<feature type="transmembrane region" description="Helical" evidence="8">
    <location>
        <begin position="200"/>
        <end position="220"/>
    </location>
</feature>
<comment type="caution">
    <text evidence="11">The sequence shown here is derived from an EMBL/GenBank/DDBJ whole genome shotgun (WGS) entry which is preliminary data.</text>
</comment>
<evidence type="ECO:0000256" key="2">
    <source>
        <dbReference type="ARBA" id="ARBA00005381"/>
    </source>
</evidence>
<evidence type="ECO:0000313" key="11">
    <source>
        <dbReference type="EMBL" id="GAA4056665.1"/>
    </source>
</evidence>
<dbReference type="Gene3D" id="6.10.340.10">
    <property type="match status" value="1"/>
</dbReference>
<evidence type="ECO:0000256" key="7">
    <source>
        <dbReference type="SAM" id="MobiDB-lite"/>
    </source>
</evidence>
<keyword evidence="6 8" id="KW-0472">Membrane</keyword>
<dbReference type="PANTHER" id="PTHR43081">
    <property type="entry name" value="ADENYLATE CYCLASE, TERMINAL-DIFFERENTIATION SPECIFIC-RELATED"/>
    <property type="match status" value="1"/>
</dbReference>
<dbReference type="InterPro" id="IPR001054">
    <property type="entry name" value="A/G_cyclase"/>
</dbReference>
<feature type="region of interest" description="Disordered" evidence="7">
    <location>
        <begin position="483"/>
        <end position="534"/>
    </location>
</feature>
<keyword evidence="4 8" id="KW-0812">Transmembrane</keyword>
<comment type="subcellular location">
    <subcellularLocation>
        <location evidence="1">Cell membrane</location>
        <topology evidence="1">Multi-pass membrane protein</topology>
    </subcellularLocation>
</comment>
<dbReference type="Pfam" id="PF00211">
    <property type="entry name" value="Guanylate_cyc"/>
    <property type="match status" value="1"/>
</dbReference>
<gene>
    <name evidence="11" type="ORF">GCM10022214_05460</name>
</gene>
<feature type="domain" description="Guanylate cyclase" evidence="9">
    <location>
        <begin position="340"/>
        <end position="464"/>
    </location>
</feature>
<protein>
    <submittedName>
        <fullName evidence="11">Adenylate/guanylate cyclase domain-containing protein</fullName>
    </submittedName>
</protein>
<dbReference type="PROSITE" id="PS50885">
    <property type="entry name" value="HAMP"/>
    <property type="match status" value="1"/>
</dbReference>
<dbReference type="SMART" id="SM00304">
    <property type="entry name" value="HAMP"/>
    <property type="match status" value="1"/>
</dbReference>
<dbReference type="Gene3D" id="3.30.70.1230">
    <property type="entry name" value="Nucleotide cyclase"/>
    <property type="match status" value="1"/>
</dbReference>
<dbReference type="RefSeq" id="WP_344939995.1">
    <property type="nucleotide sequence ID" value="NZ_BAAAZG010000001.1"/>
</dbReference>
<sequence length="534" mass="56287">MEQIRQRLARFIDGPPRAPRAAVERRIRRLVSVSAVLANAVGSLVVLVLATVVLPDPVEIRGHQPLQRANVALFFGYTTTAIAVGVVVGLRVFRPMRRLFGTERPLTEAEQRLVLRAPLLLMKVHGVLWGVAAVGWAGINLVFSPLMALKLGLTVLLGGLATCMIVYLVSERLFRPAAAIALTTRVPAGSRVPGVVTRSVLAWGLGTAVPVLGIVFMSVASLTVADVSSRQLSWTMVALGGAALAVGLAVTYLAARAMADPIGSVRLAMAQVERQNLLTEVPVYDGSEIGRLQAGFNQMVAGLRERQRLRDLFGWQVGEDVARLALERGVTLGGEVRDVAVIFVDLVGSTRLAATRPPGEVVALLNEFFAVVVEVVNRHGGWINKFEGDAALAIFGAPLDLPDATGRALAAARELASRLAAEVPQVTAAVGVSAGPAVAGHIGAEKRFEYTVIGDPVNEAARLTELAKKTPGRVLASGTALDAAGPDEASRWEGAGEVVVRGRLQPTRLAAPRPDPSVPGPRPEAPGEDPSGGR</sequence>
<evidence type="ECO:0000259" key="9">
    <source>
        <dbReference type="PROSITE" id="PS50125"/>
    </source>
</evidence>
<name>A0ABP7V079_9ACTN</name>
<dbReference type="CDD" id="cd06225">
    <property type="entry name" value="HAMP"/>
    <property type="match status" value="1"/>
</dbReference>
<evidence type="ECO:0000256" key="3">
    <source>
        <dbReference type="ARBA" id="ARBA00022475"/>
    </source>
</evidence>
<reference evidence="12" key="1">
    <citation type="journal article" date="2019" name="Int. J. Syst. Evol. Microbiol.">
        <title>The Global Catalogue of Microorganisms (GCM) 10K type strain sequencing project: providing services to taxonomists for standard genome sequencing and annotation.</title>
        <authorList>
            <consortium name="The Broad Institute Genomics Platform"/>
            <consortium name="The Broad Institute Genome Sequencing Center for Infectious Disease"/>
            <person name="Wu L."/>
            <person name="Ma J."/>
        </authorList>
    </citation>
    <scope>NUCLEOTIDE SEQUENCE [LARGE SCALE GENOMIC DNA]</scope>
    <source>
        <strain evidence="12">JCM 16702</strain>
    </source>
</reference>
<feature type="compositionally biased region" description="Pro residues" evidence="7">
    <location>
        <begin position="513"/>
        <end position="524"/>
    </location>
</feature>
<feature type="transmembrane region" description="Helical" evidence="8">
    <location>
        <begin position="151"/>
        <end position="169"/>
    </location>
</feature>
<evidence type="ECO:0000256" key="5">
    <source>
        <dbReference type="ARBA" id="ARBA00022989"/>
    </source>
</evidence>